<evidence type="ECO:0000256" key="2">
    <source>
        <dbReference type="ARBA" id="ARBA00005577"/>
    </source>
</evidence>
<feature type="transmembrane region" description="Helical" evidence="8">
    <location>
        <begin position="273"/>
        <end position="291"/>
    </location>
</feature>
<feature type="region of interest" description="Disordered" evidence="7">
    <location>
        <begin position="323"/>
        <end position="355"/>
    </location>
</feature>
<comment type="caution">
    <text evidence="9">The sequence shown here is derived from an EMBL/GenBank/DDBJ whole genome shotgun (WGS) entry which is preliminary data.</text>
</comment>
<dbReference type="GO" id="GO:0016485">
    <property type="term" value="P:protein processing"/>
    <property type="evidence" value="ECO:0007669"/>
    <property type="project" value="InterPro"/>
</dbReference>
<accession>A0A9K3KRD8</accession>
<dbReference type="AlphaFoldDB" id="A0A9K3KRD8"/>
<evidence type="ECO:0000256" key="6">
    <source>
        <dbReference type="ARBA" id="ARBA00023136"/>
    </source>
</evidence>
<evidence type="ECO:0000313" key="10">
    <source>
        <dbReference type="Proteomes" id="UP000693970"/>
    </source>
</evidence>
<comment type="similarity">
    <text evidence="2">Belongs to the APH-1 family.</text>
</comment>
<feature type="transmembrane region" description="Helical" evidence="8">
    <location>
        <begin position="12"/>
        <end position="33"/>
    </location>
</feature>
<dbReference type="OrthoDB" id="6507463at2759"/>
<dbReference type="GO" id="GO:0007219">
    <property type="term" value="P:Notch signaling pathway"/>
    <property type="evidence" value="ECO:0007669"/>
    <property type="project" value="UniProtKB-KW"/>
</dbReference>
<evidence type="ECO:0000256" key="4">
    <source>
        <dbReference type="ARBA" id="ARBA00022976"/>
    </source>
</evidence>
<keyword evidence="4" id="KW-0914">Notch signaling pathway</keyword>
<dbReference type="InterPro" id="IPR009294">
    <property type="entry name" value="Aph-1"/>
</dbReference>
<evidence type="ECO:0000256" key="5">
    <source>
        <dbReference type="ARBA" id="ARBA00022989"/>
    </source>
</evidence>
<organism evidence="9 10">
    <name type="scientific">Nitzschia inconspicua</name>
    <dbReference type="NCBI Taxonomy" id="303405"/>
    <lineage>
        <taxon>Eukaryota</taxon>
        <taxon>Sar</taxon>
        <taxon>Stramenopiles</taxon>
        <taxon>Ochrophyta</taxon>
        <taxon>Bacillariophyta</taxon>
        <taxon>Bacillariophyceae</taxon>
        <taxon>Bacillariophycidae</taxon>
        <taxon>Bacillariales</taxon>
        <taxon>Bacillariaceae</taxon>
        <taxon>Nitzschia</taxon>
    </lineage>
</organism>
<feature type="transmembrane region" description="Helical" evidence="8">
    <location>
        <begin position="143"/>
        <end position="166"/>
    </location>
</feature>
<feature type="transmembrane region" description="Helical" evidence="8">
    <location>
        <begin position="186"/>
        <end position="209"/>
    </location>
</feature>
<evidence type="ECO:0000313" key="9">
    <source>
        <dbReference type="EMBL" id="KAG7348112.1"/>
    </source>
</evidence>
<feature type="transmembrane region" description="Helical" evidence="8">
    <location>
        <begin position="45"/>
        <end position="63"/>
    </location>
</feature>
<evidence type="ECO:0000256" key="1">
    <source>
        <dbReference type="ARBA" id="ARBA00004141"/>
    </source>
</evidence>
<reference evidence="9" key="2">
    <citation type="submission" date="2021-04" db="EMBL/GenBank/DDBJ databases">
        <authorList>
            <person name="Podell S."/>
        </authorList>
    </citation>
    <scope>NUCLEOTIDE SEQUENCE</scope>
    <source>
        <strain evidence="9">Hildebrandi</strain>
    </source>
</reference>
<name>A0A9K3KRD8_9STRA</name>
<dbReference type="Pfam" id="PF06105">
    <property type="entry name" value="Aph-1"/>
    <property type="match status" value="1"/>
</dbReference>
<comment type="subcellular location">
    <subcellularLocation>
        <location evidence="1">Membrane</location>
        <topology evidence="1">Multi-pass membrane protein</topology>
    </subcellularLocation>
</comment>
<dbReference type="PANTHER" id="PTHR12889">
    <property type="entry name" value="GAMMA-SECRETASE SUBUNIT APH-1"/>
    <property type="match status" value="1"/>
</dbReference>
<reference evidence="9" key="1">
    <citation type="journal article" date="2021" name="Sci. Rep.">
        <title>Diploid genomic architecture of Nitzschia inconspicua, an elite biomass production diatom.</title>
        <authorList>
            <person name="Oliver A."/>
            <person name="Podell S."/>
            <person name="Pinowska A."/>
            <person name="Traller J.C."/>
            <person name="Smith S.R."/>
            <person name="McClure R."/>
            <person name="Beliaev A."/>
            <person name="Bohutskyi P."/>
            <person name="Hill E.A."/>
            <person name="Rabines A."/>
            <person name="Zheng H."/>
            <person name="Allen L.Z."/>
            <person name="Kuo A."/>
            <person name="Grigoriev I.V."/>
            <person name="Allen A.E."/>
            <person name="Hazlebeck D."/>
            <person name="Allen E.E."/>
        </authorList>
    </citation>
    <scope>NUCLEOTIDE SEQUENCE</scope>
    <source>
        <strain evidence="9">Hildebrandi</strain>
    </source>
</reference>
<evidence type="ECO:0000256" key="7">
    <source>
        <dbReference type="SAM" id="MobiDB-lite"/>
    </source>
</evidence>
<dbReference type="Proteomes" id="UP000693970">
    <property type="component" value="Unassembled WGS sequence"/>
</dbReference>
<keyword evidence="5 8" id="KW-1133">Transmembrane helix</keyword>
<gene>
    <name evidence="9" type="ORF">IV203_016817</name>
</gene>
<protein>
    <submittedName>
        <fullName evidence="9">Aph-1 domain containing protein</fullName>
    </submittedName>
</protein>
<keyword evidence="3 8" id="KW-0812">Transmembrane</keyword>
<dbReference type="GO" id="GO:0016020">
    <property type="term" value="C:membrane"/>
    <property type="evidence" value="ECO:0007669"/>
    <property type="project" value="UniProtKB-SubCell"/>
</dbReference>
<proteinExistence type="inferred from homology"/>
<keyword evidence="10" id="KW-1185">Reference proteome</keyword>
<evidence type="ECO:0000256" key="8">
    <source>
        <dbReference type="SAM" id="Phobius"/>
    </source>
</evidence>
<dbReference type="EMBL" id="JAGRRH010000020">
    <property type="protein sequence ID" value="KAG7348112.1"/>
    <property type="molecule type" value="Genomic_DNA"/>
</dbReference>
<keyword evidence="6 8" id="KW-0472">Membrane</keyword>
<evidence type="ECO:0000256" key="3">
    <source>
        <dbReference type="ARBA" id="ARBA00022692"/>
    </source>
</evidence>
<feature type="transmembrane region" description="Helical" evidence="8">
    <location>
        <begin position="75"/>
        <end position="94"/>
    </location>
</feature>
<sequence length="355" mass="38294">MTFGSNFDTAATVWGSAAIGFAPFLCFFFQIVFPKSQLLIISTTSAFFFLLAASSASLFWYILDPVIGLGGPWSALIPGIFFQFIFRAAFVALYHKVESVIELSFEKTEEEQQQAINGGDDPNPAEHTDLQAAKNKLSLNDAACGLAAGTGFGGLHALLLFGSLLASETSDVGILYQPSCPKVPALLVSALNTFCFFFLDIFWMLFTFFGMRRRLLFPRGGGSLADINPLSRPFGHYFGNTRSGGNQALITVLLTHAMAAGFTTFNVFQYGCVFSLTTLPALTLATAYIFWSGVSKIYMPLPHSNVRLSLPASFSYGGGTTPTAAGGINPLSSTAPERPPPEGPDLVEQFRNNDD</sequence>